<proteinExistence type="predicted"/>
<protein>
    <submittedName>
        <fullName evidence="1">Uncharacterized protein</fullName>
    </submittedName>
</protein>
<organism evidence="1 2">
    <name type="scientific">Coniosporium tulheliwenetii</name>
    <dbReference type="NCBI Taxonomy" id="3383036"/>
    <lineage>
        <taxon>Eukaryota</taxon>
        <taxon>Fungi</taxon>
        <taxon>Dikarya</taxon>
        <taxon>Ascomycota</taxon>
        <taxon>Pezizomycotina</taxon>
        <taxon>Dothideomycetes</taxon>
        <taxon>Dothideomycetes incertae sedis</taxon>
        <taxon>Coniosporium</taxon>
    </lineage>
</organism>
<evidence type="ECO:0000313" key="1">
    <source>
        <dbReference type="EMBL" id="KAJ9643488.1"/>
    </source>
</evidence>
<dbReference type="Proteomes" id="UP001172680">
    <property type="component" value="Unassembled WGS sequence"/>
</dbReference>
<reference evidence="1" key="1">
    <citation type="submission" date="2022-10" db="EMBL/GenBank/DDBJ databases">
        <title>Culturing micro-colonial fungi from biological soil crusts in the Mojave desert and describing Neophaeococcomyces mojavensis, and introducing the new genera and species Taxawa tesnikishii.</title>
        <authorList>
            <person name="Kurbessoian T."/>
            <person name="Stajich J.E."/>
        </authorList>
    </citation>
    <scope>NUCLEOTIDE SEQUENCE</scope>
    <source>
        <strain evidence="1">JES_115</strain>
    </source>
</reference>
<evidence type="ECO:0000313" key="2">
    <source>
        <dbReference type="Proteomes" id="UP001172680"/>
    </source>
</evidence>
<accession>A0ACC2Z7G6</accession>
<name>A0ACC2Z7G6_9PEZI</name>
<sequence>METSRPSTALKADAPTPAPVKIQVESPGDAAGEPLVQDFQDRYLPKPQQSNTPAETPLASPYSAAATPQLATAHKLNQLSLSSADGDDESAPAPPDFTRRGIHIPTRTRQANAFPKQVGQRSHAANISREVGSSVPSTPDTRERSSADSVISYETSASSISHPLPPLQVKTSLDESDRLEPLLEDDPRSFDLLAEPETQPGRSFQLEKRSEQMFSREHLETIFADPPLLLRFTSFLSAARPKSVPLLIYYLDALKALRAINYANAIAEALEPIPGHDFTEHPARATVNSVLENKANEAFEAMVAEDLPAYITHVFIQVVTASIQRRITGTLPPPARYITSRFDTQVTWLTQATSIEFHRTTQYGVSYAIGRNCRFLQGPRTNPFSVRRLRAAVEAGKETSEVFLNYRRDGSPFLNLLMMAPLMDSRGRVRYFIGAQVDVSGLAKDCTDLEGLQRMLAKQQQQQQQQQQERDGADTSQQAEHKDEFQELSEMFNMGELETVRKYGGRMHREHVEEIDDGTSGAGRPRLLLKDPSNDQIKTYDYSAKPNGKLEGIYQHYLLIRPYPSLRILFTSPSLRVPGILQSPFLSRIGGSSRVHDELEAALAAGRGVTAKIRWLSGRGDDEGRSRWIHCTPLLGHTGAVGVWMVVLLDDGEGHHGRRFRMAPPIPSTIGNHHHVGSGKGEDRYEGHRKEGTPRRRDGERGTEFPSEISSFDGGTRADSRMSERERERRYPRPNSGLGSGQPSLESFALG</sequence>
<comment type="caution">
    <text evidence="1">The sequence shown here is derived from an EMBL/GenBank/DDBJ whole genome shotgun (WGS) entry which is preliminary data.</text>
</comment>
<keyword evidence="2" id="KW-1185">Reference proteome</keyword>
<gene>
    <name evidence="1" type="ORF">H2199_004167</name>
</gene>
<dbReference type="EMBL" id="JAPDRP010000011">
    <property type="protein sequence ID" value="KAJ9643488.1"/>
    <property type="molecule type" value="Genomic_DNA"/>
</dbReference>